<dbReference type="AlphaFoldDB" id="A0A4R6B362"/>
<evidence type="ECO:0000313" key="1">
    <source>
        <dbReference type="EMBL" id="TDL89356.1"/>
    </source>
</evidence>
<proteinExistence type="predicted"/>
<name>A0A4R6B362_9RHOB</name>
<protein>
    <submittedName>
        <fullName evidence="1">Uncharacterized protein</fullName>
    </submittedName>
</protein>
<evidence type="ECO:0000313" key="2">
    <source>
        <dbReference type="Proteomes" id="UP000294562"/>
    </source>
</evidence>
<dbReference type="Proteomes" id="UP000294562">
    <property type="component" value="Unassembled WGS sequence"/>
</dbReference>
<reference evidence="1 2" key="1">
    <citation type="submission" date="2019-03" db="EMBL/GenBank/DDBJ databases">
        <title>Rhodobacteraceae bacterium SM1902, a new member of the family Rhodobacteraceae isolated from Yantai.</title>
        <authorList>
            <person name="Sun Y."/>
        </authorList>
    </citation>
    <scope>NUCLEOTIDE SEQUENCE [LARGE SCALE GENOMIC DNA]</scope>
    <source>
        <strain evidence="1 2">SM1902</strain>
    </source>
</reference>
<keyword evidence="2" id="KW-1185">Reference proteome</keyword>
<dbReference type="EMBL" id="SMZO01000011">
    <property type="protein sequence ID" value="TDL89356.1"/>
    <property type="molecule type" value="Genomic_DNA"/>
</dbReference>
<organism evidence="1 2">
    <name type="scientific">Meridianimarinicoccus aquatilis</name>
    <dbReference type="NCBI Taxonomy" id="2552766"/>
    <lineage>
        <taxon>Bacteria</taxon>
        <taxon>Pseudomonadati</taxon>
        <taxon>Pseudomonadota</taxon>
        <taxon>Alphaproteobacteria</taxon>
        <taxon>Rhodobacterales</taxon>
        <taxon>Paracoccaceae</taxon>
        <taxon>Meridianimarinicoccus</taxon>
    </lineage>
</organism>
<sequence length="72" mass="7949">MADKLAGKRIVPVRAPTDLRGNRAKRVNFNPAFRVSVAQIHRPLVAVTLHRIEVETSFIIGPFDEVNDIGSA</sequence>
<dbReference type="RefSeq" id="WP_133342160.1">
    <property type="nucleotide sequence ID" value="NZ_SMZO01000011.1"/>
</dbReference>
<gene>
    <name evidence="1" type="ORF">E2L05_06820</name>
</gene>
<accession>A0A4R6B362</accession>
<comment type="caution">
    <text evidence="1">The sequence shown here is derived from an EMBL/GenBank/DDBJ whole genome shotgun (WGS) entry which is preliminary data.</text>
</comment>